<dbReference type="GO" id="GO:0004175">
    <property type="term" value="F:endopeptidase activity"/>
    <property type="evidence" value="ECO:0007669"/>
    <property type="project" value="TreeGrafter"/>
</dbReference>
<dbReference type="GO" id="GO:0007165">
    <property type="term" value="P:signal transduction"/>
    <property type="evidence" value="ECO:0007669"/>
    <property type="project" value="TreeGrafter"/>
</dbReference>
<dbReference type="SMART" id="SM00228">
    <property type="entry name" value="PDZ"/>
    <property type="match status" value="1"/>
</dbReference>
<keyword evidence="6" id="KW-0732">Signal</keyword>
<comment type="similarity">
    <text evidence="1 5">Belongs to the peptidase S41A family.</text>
</comment>
<organism evidence="8 9">
    <name type="scientific">Campylobacter ureolyticus</name>
    <dbReference type="NCBI Taxonomy" id="827"/>
    <lineage>
        <taxon>Bacteria</taxon>
        <taxon>Pseudomonadati</taxon>
        <taxon>Campylobacterota</taxon>
        <taxon>Epsilonproteobacteria</taxon>
        <taxon>Campylobacterales</taxon>
        <taxon>Campylobacteraceae</taxon>
        <taxon>Campylobacter</taxon>
    </lineage>
</organism>
<feature type="chain" id="PRO_5014137805" evidence="6">
    <location>
        <begin position="29"/>
        <end position="454"/>
    </location>
</feature>
<evidence type="ECO:0000256" key="1">
    <source>
        <dbReference type="ARBA" id="ARBA00009179"/>
    </source>
</evidence>
<dbReference type="GO" id="GO:0030288">
    <property type="term" value="C:outer membrane-bounded periplasmic space"/>
    <property type="evidence" value="ECO:0007669"/>
    <property type="project" value="TreeGrafter"/>
</dbReference>
<sequence length="454" mass="50110">MKQRSKILSFGIFSAMVASVVISTNLNAQTPKKPEKEETKLESLAKFTRVITTVESSYADELTFSEIINKAISGLMTNLDAHSSFLDEKAFEDTKVQTQGEFGGLGITVGMKDGALTVISPIEGTPADKAGVKSNDVILRIDGNATLGITLEEAVSKMRGKPKTPITITIVRKGEPKPFDIKIIRDIIKVDSVYAKNIEDEDILYLRVTNFDQKVTKESAKFIKEFTKNNKNAKGIILDLRNNPGGLLDQAIGLTNLFVDKGVIVSQKGRDAKENLEYSAKKDEKITDLPLVVLVNSGSASASEIVSGALQDLKRAVVIGEETFGKGSVQVILPLNEKEALKMTIARYYLPSGRTIQNKGVTPDLEVFYGKVPNDDKAFNIKETDLKQHLENELQKIDDNKTESNKTINLDHNKTNTKEKDKEKIITKKDLYDDMQLKTAVDTIKVLNLTKDGK</sequence>
<evidence type="ECO:0000313" key="8">
    <source>
        <dbReference type="EMBL" id="PKZ28984.1"/>
    </source>
</evidence>
<accession>A0A2I1N9B6</accession>
<dbReference type="AlphaFoldDB" id="A0A2I1N9B6"/>
<dbReference type="FunFam" id="3.90.226.10:FF:000029">
    <property type="entry name" value="Peptidase, S41 family"/>
    <property type="match status" value="1"/>
</dbReference>
<dbReference type="SUPFAM" id="SSF50156">
    <property type="entry name" value="PDZ domain-like"/>
    <property type="match status" value="1"/>
</dbReference>
<keyword evidence="2 5" id="KW-0645">Protease</keyword>
<dbReference type="CDD" id="cd07560">
    <property type="entry name" value="Peptidase_S41_CPP"/>
    <property type="match status" value="1"/>
</dbReference>
<evidence type="ECO:0000256" key="2">
    <source>
        <dbReference type="ARBA" id="ARBA00022670"/>
    </source>
</evidence>
<dbReference type="GO" id="GO:0008236">
    <property type="term" value="F:serine-type peptidase activity"/>
    <property type="evidence" value="ECO:0007669"/>
    <property type="project" value="UniProtKB-KW"/>
</dbReference>
<evidence type="ECO:0000256" key="6">
    <source>
        <dbReference type="SAM" id="SignalP"/>
    </source>
</evidence>
<dbReference type="EMBL" id="PKHU01000005">
    <property type="protein sequence ID" value="PKZ28984.1"/>
    <property type="molecule type" value="Genomic_DNA"/>
</dbReference>
<feature type="signal peptide" evidence="6">
    <location>
        <begin position="1"/>
        <end position="28"/>
    </location>
</feature>
<dbReference type="Pfam" id="PF13180">
    <property type="entry name" value="PDZ_2"/>
    <property type="match status" value="1"/>
</dbReference>
<dbReference type="InterPro" id="IPR029045">
    <property type="entry name" value="ClpP/crotonase-like_dom_sf"/>
</dbReference>
<dbReference type="PROSITE" id="PS50106">
    <property type="entry name" value="PDZ"/>
    <property type="match status" value="1"/>
</dbReference>
<feature type="domain" description="PDZ" evidence="7">
    <location>
        <begin position="103"/>
        <end position="159"/>
    </location>
</feature>
<dbReference type="Gene3D" id="2.30.42.10">
    <property type="match status" value="1"/>
</dbReference>
<dbReference type="InterPro" id="IPR036034">
    <property type="entry name" value="PDZ_sf"/>
</dbReference>
<comment type="caution">
    <text evidence="8">The sequence shown here is derived from an EMBL/GenBank/DDBJ whole genome shotgun (WGS) entry which is preliminary data.</text>
</comment>
<evidence type="ECO:0000256" key="4">
    <source>
        <dbReference type="ARBA" id="ARBA00022825"/>
    </source>
</evidence>
<protein>
    <submittedName>
        <fullName evidence="8">Peptidase S41</fullName>
    </submittedName>
</protein>
<dbReference type="NCBIfam" id="TIGR00225">
    <property type="entry name" value="prc"/>
    <property type="match status" value="1"/>
</dbReference>
<dbReference type="Gene3D" id="3.30.750.44">
    <property type="match status" value="1"/>
</dbReference>
<dbReference type="CDD" id="cd06782">
    <property type="entry name" value="cpPDZ_CPP-like"/>
    <property type="match status" value="1"/>
</dbReference>
<dbReference type="InterPro" id="IPR005151">
    <property type="entry name" value="Tail-specific_protease"/>
</dbReference>
<dbReference type="Gene3D" id="3.90.226.10">
    <property type="entry name" value="2-enoyl-CoA Hydratase, Chain A, domain 1"/>
    <property type="match status" value="1"/>
</dbReference>
<dbReference type="GO" id="GO:0006508">
    <property type="term" value="P:proteolysis"/>
    <property type="evidence" value="ECO:0007669"/>
    <property type="project" value="UniProtKB-KW"/>
</dbReference>
<name>A0A2I1N9B6_9BACT</name>
<dbReference type="InterPro" id="IPR001478">
    <property type="entry name" value="PDZ"/>
</dbReference>
<dbReference type="FunFam" id="2.30.42.10:FF:000063">
    <property type="entry name" value="Peptidase, S41 family"/>
    <property type="match status" value="1"/>
</dbReference>
<keyword evidence="3 5" id="KW-0378">Hydrolase</keyword>
<dbReference type="Pfam" id="PF03572">
    <property type="entry name" value="Peptidase_S41"/>
    <property type="match status" value="1"/>
</dbReference>
<evidence type="ECO:0000259" key="7">
    <source>
        <dbReference type="PROSITE" id="PS50106"/>
    </source>
</evidence>
<dbReference type="SUPFAM" id="SSF52096">
    <property type="entry name" value="ClpP/crotonase"/>
    <property type="match status" value="1"/>
</dbReference>
<reference evidence="8 9" key="1">
    <citation type="submission" date="2017-12" db="EMBL/GenBank/DDBJ databases">
        <title>Phylogenetic diversity of female urinary microbiome.</title>
        <authorList>
            <person name="Thomas-White K."/>
            <person name="Wolfe A.J."/>
        </authorList>
    </citation>
    <scope>NUCLEOTIDE SEQUENCE [LARGE SCALE GENOMIC DNA]</scope>
    <source>
        <strain evidence="8 9">UMB0112</strain>
    </source>
</reference>
<proteinExistence type="inferred from homology"/>
<keyword evidence="4 5" id="KW-0720">Serine protease</keyword>
<gene>
    <name evidence="8" type="ORF">CYJ41_06010</name>
</gene>
<dbReference type="PANTHER" id="PTHR32060">
    <property type="entry name" value="TAIL-SPECIFIC PROTEASE"/>
    <property type="match status" value="1"/>
</dbReference>
<evidence type="ECO:0000313" key="9">
    <source>
        <dbReference type="Proteomes" id="UP000234639"/>
    </source>
</evidence>
<dbReference type="InterPro" id="IPR004447">
    <property type="entry name" value="Peptidase_S41A"/>
</dbReference>
<evidence type="ECO:0000256" key="3">
    <source>
        <dbReference type="ARBA" id="ARBA00022801"/>
    </source>
</evidence>
<dbReference type="PANTHER" id="PTHR32060:SF30">
    <property type="entry name" value="CARBOXY-TERMINAL PROCESSING PROTEASE CTPA"/>
    <property type="match status" value="1"/>
</dbReference>
<dbReference type="Proteomes" id="UP000234639">
    <property type="component" value="Unassembled WGS sequence"/>
</dbReference>
<dbReference type="SMART" id="SM00245">
    <property type="entry name" value="TSPc"/>
    <property type="match status" value="1"/>
</dbReference>
<evidence type="ECO:0000256" key="5">
    <source>
        <dbReference type="RuleBase" id="RU004404"/>
    </source>
</evidence>